<dbReference type="SUPFAM" id="SSF51735">
    <property type="entry name" value="NAD(P)-binding Rossmann-fold domains"/>
    <property type="match status" value="1"/>
</dbReference>
<keyword evidence="1" id="KW-0521">NADP</keyword>
<evidence type="ECO:0000313" key="4">
    <source>
        <dbReference type="Proteomes" id="UP001500037"/>
    </source>
</evidence>
<dbReference type="InterPro" id="IPR051603">
    <property type="entry name" value="Zinc-ADH_QOR/CCCR"/>
</dbReference>
<dbReference type="SUPFAM" id="SSF50129">
    <property type="entry name" value="GroES-like"/>
    <property type="match status" value="1"/>
</dbReference>
<evidence type="ECO:0000259" key="2">
    <source>
        <dbReference type="SMART" id="SM00829"/>
    </source>
</evidence>
<dbReference type="Proteomes" id="UP001500037">
    <property type="component" value="Unassembled WGS sequence"/>
</dbReference>
<gene>
    <name evidence="3" type="ORF">GCM10009665_41620</name>
</gene>
<dbReference type="Pfam" id="PF08240">
    <property type="entry name" value="ADH_N"/>
    <property type="match status" value="1"/>
</dbReference>
<name>A0ABN1WDQ8_9ACTN</name>
<keyword evidence="4" id="KW-1185">Reference proteome</keyword>
<accession>A0ABN1WDQ8</accession>
<sequence>MLAVTYPQYGDPAVLEVATVPEPHAGPGQVRIAVRAAGVNPMDWKIRAGYLRDMVPTTFPAIPGLEAAGVVDEVGEGVSDVAVGDEVFGTGRQTTAQFAVLDHFARKPADLSWEQAGGLAVTAETAQRALDLLGPTAGQTLLIEGAAGAVGSATAQFARADGVTVVGTAGEANHPYLRSLGVLPTTYGPGLAERVAELAPGGVDAVLDTAGKGSLEDLVAIAGTPDHVLTIADFGAGRLGVRTTAEAQAFHALPRAARLVEEGKYAVRIAAVHPFTEAAEAHRLSQHGHAAGKIILRVPATA</sequence>
<dbReference type="PANTHER" id="PTHR44154">
    <property type="entry name" value="QUINONE OXIDOREDUCTASE"/>
    <property type="match status" value="1"/>
</dbReference>
<dbReference type="SMART" id="SM00829">
    <property type="entry name" value="PKS_ER"/>
    <property type="match status" value="1"/>
</dbReference>
<proteinExistence type="predicted"/>
<feature type="domain" description="Enoyl reductase (ER)" evidence="2">
    <location>
        <begin position="10"/>
        <end position="296"/>
    </location>
</feature>
<evidence type="ECO:0000256" key="1">
    <source>
        <dbReference type="ARBA" id="ARBA00022857"/>
    </source>
</evidence>
<dbReference type="Gene3D" id="3.40.50.720">
    <property type="entry name" value="NAD(P)-binding Rossmann-like Domain"/>
    <property type="match status" value="1"/>
</dbReference>
<dbReference type="Gene3D" id="3.90.180.10">
    <property type="entry name" value="Medium-chain alcohol dehydrogenases, catalytic domain"/>
    <property type="match status" value="1"/>
</dbReference>
<dbReference type="EMBL" id="BAAALF010000075">
    <property type="protein sequence ID" value="GAA1246395.1"/>
    <property type="molecule type" value="Genomic_DNA"/>
</dbReference>
<dbReference type="CDD" id="cd05289">
    <property type="entry name" value="MDR_like_2"/>
    <property type="match status" value="1"/>
</dbReference>
<comment type="caution">
    <text evidence="3">The sequence shown here is derived from an EMBL/GenBank/DDBJ whole genome shotgun (WGS) entry which is preliminary data.</text>
</comment>
<dbReference type="PANTHER" id="PTHR44154:SF1">
    <property type="entry name" value="QUINONE OXIDOREDUCTASE"/>
    <property type="match status" value="1"/>
</dbReference>
<dbReference type="InterPro" id="IPR036291">
    <property type="entry name" value="NAD(P)-bd_dom_sf"/>
</dbReference>
<dbReference type="InterPro" id="IPR020843">
    <property type="entry name" value="ER"/>
</dbReference>
<reference evidence="3 4" key="1">
    <citation type="journal article" date="2019" name="Int. J. Syst. Evol. Microbiol.">
        <title>The Global Catalogue of Microorganisms (GCM) 10K type strain sequencing project: providing services to taxonomists for standard genome sequencing and annotation.</title>
        <authorList>
            <consortium name="The Broad Institute Genomics Platform"/>
            <consortium name="The Broad Institute Genome Sequencing Center for Infectious Disease"/>
            <person name="Wu L."/>
            <person name="Ma J."/>
        </authorList>
    </citation>
    <scope>NUCLEOTIDE SEQUENCE [LARGE SCALE GENOMIC DNA]</scope>
    <source>
        <strain evidence="3 4">JCM 13004</strain>
    </source>
</reference>
<dbReference type="InterPro" id="IPR013154">
    <property type="entry name" value="ADH-like_N"/>
</dbReference>
<organism evidence="3 4">
    <name type="scientific">Kitasatospora nipponensis</name>
    <dbReference type="NCBI Taxonomy" id="258049"/>
    <lineage>
        <taxon>Bacteria</taxon>
        <taxon>Bacillati</taxon>
        <taxon>Actinomycetota</taxon>
        <taxon>Actinomycetes</taxon>
        <taxon>Kitasatosporales</taxon>
        <taxon>Streptomycetaceae</taxon>
        <taxon>Kitasatospora</taxon>
    </lineage>
</organism>
<dbReference type="Pfam" id="PF13602">
    <property type="entry name" value="ADH_zinc_N_2"/>
    <property type="match status" value="1"/>
</dbReference>
<dbReference type="RefSeq" id="WP_344443327.1">
    <property type="nucleotide sequence ID" value="NZ_BAAALF010000075.1"/>
</dbReference>
<evidence type="ECO:0000313" key="3">
    <source>
        <dbReference type="EMBL" id="GAA1246395.1"/>
    </source>
</evidence>
<protein>
    <submittedName>
        <fullName evidence="3">NADP-dependent oxidoreductase</fullName>
    </submittedName>
</protein>
<dbReference type="InterPro" id="IPR011032">
    <property type="entry name" value="GroES-like_sf"/>
</dbReference>